<accession>A0A367RJI9</accession>
<comment type="caution">
    <text evidence="1">The sequence shown here is derived from an EMBL/GenBank/DDBJ whole genome shotgun (WGS) entry which is preliminary data.</text>
</comment>
<protein>
    <submittedName>
        <fullName evidence="1">Uncharacterized protein</fullName>
    </submittedName>
</protein>
<proteinExistence type="predicted"/>
<name>A0A367RJI9_NOSPU</name>
<dbReference type="AlphaFoldDB" id="A0A367RJI9"/>
<sequence>MLSSVLLLEELNLLQLLTPGEQLRSSNEAMQEFKALAVKHRYVIKNYLHVTISEKLTSIVIAQKLLDKIDLRLSYIGRLGPRGKRECVYQFVPPDDERDAIFDSWLSRDEVLNRESVSVTNNIHIQTQVSDIHDISQTFNEAAKGWKGLKLKLRQGLESAGQFYQQLVSQLGTACGFEEQLPTPSVVDNFRTANPSFICKLKITIFSGENFYCFDLERIEVEFAPHQIIYLQADFRKIKKQIWC</sequence>
<evidence type="ECO:0000313" key="2">
    <source>
        <dbReference type="Proteomes" id="UP000252085"/>
    </source>
</evidence>
<dbReference type="EMBL" id="LXQE01000148">
    <property type="protein sequence ID" value="RCJ36645.1"/>
    <property type="molecule type" value="Genomic_DNA"/>
</dbReference>
<reference evidence="1 2" key="1">
    <citation type="submission" date="2016-04" db="EMBL/GenBank/DDBJ databases">
        <authorList>
            <person name="Evans L.H."/>
            <person name="Alamgir A."/>
            <person name="Owens N."/>
            <person name="Weber N.D."/>
            <person name="Virtaneva K."/>
            <person name="Barbian K."/>
            <person name="Babar A."/>
            <person name="Rosenke K."/>
        </authorList>
    </citation>
    <scope>NUCLEOTIDE SEQUENCE [LARGE SCALE GENOMIC DNA]</scope>
    <source>
        <strain evidence="1">NIES-2108</strain>
    </source>
</reference>
<dbReference type="Proteomes" id="UP000252085">
    <property type="component" value="Unassembled WGS sequence"/>
</dbReference>
<evidence type="ECO:0000313" key="1">
    <source>
        <dbReference type="EMBL" id="RCJ36645.1"/>
    </source>
</evidence>
<gene>
    <name evidence="1" type="ORF">A6769_16120</name>
</gene>
<organism evidence="1 2">
    <name type="scientific">Nostoc punctiforme NIES-2108</name>
    <dbReference type="NCBI Taxonomy" id="1356359"/>
    <lineage>
        <taxon>Bacteria</taxon>
        <taxon>Bacillati</taxon>
        <taxon>Cyanobacteriota</taxon>
        <taxon>Cyanophyceae</taxon>
        <taxon>Nostocales</taxon>
        <taxon>Nostocaceae</taxon>
        <taxon>Nostoc</taxon>
    </lineage>
</organism>